<keyword evidence="4 8" id="KW-1133">Transmembrane helix</keyword>
<evidence type="ECO:0000256" key="5">
    <source>
        <dbReference type="ARBA" id="ARBA00023065"/>
    </source>
</evidence>
<feature type="transmembrane region" description="Helical" evidence="8">
    <location>
        <begin position="249"/>
        <end position="269"/>
    </location>
</feature>
<comment type="subcellular location">
    <subcellularLocation>
        <location evidence="1">Membrane</location>
        <topology evidence="1">Multi-pass membrane protein</topology>
    </subcellularLocation>
</comment>
<evidence type="ECO:0000313" key="10">
    <source>
        <dbReference type="EMBL" id="KAF2755127.1"/>
    </source>
</evidence>
<dbReference type="InterPro" id="IPR006153">
    <property type="entry name" value="Cation/H_exchanger_TM"/>
</dbReference>
<dbReference type="GO" id="GO:0016020">
    <property type="term" value="C:membrane"/>
    <property type="evidence" value="ECO:0007669"/>
    <property type="project" value="UniProtKB-SubCell"/>
</dbReference>
<feature type="compositionally biased region" description="Acidic residues" evidence="7">
    <location>
        <begin position="942"/>
        <end position="957"/>
    </location>
</feature>
<feature type="transmembrane region" description="Helical" evidence="8">
    <location>
        <begin position="112"/>
        <end position="135"/>
    </location>
</feature>
<dbReference type="OrthoDB" id="2687058at2759"/>
<feature type="compositionally biased region" description="Low complexity" evidence="7">
    <location>
        <begin position="813"/>
        <end position="841"/>
    </location>
</feature>
<evidence type="ECO:0000256" key="7">
    <source>
        <dbReference type="SAM" id="MobiDB-lite"/>
    </source>
</evidence>
<dbReference type="EMBL" id="ML996578">
    <property type="protein sequence ID" value="KAF2755127.1"/>
    <property type="molecule type" value="Genomic_DNA"/>
</dbReference>
<feature type="domain" description="Cation/H+ exchanger transmembrane" evidence="9">
    <location>
        <begin position="64"/>
        <end position="448"/>
    </location>
</feature>
<feature type="transmembrane region" description="Helical" evidence="8">
    <location>
        <begin position="435"/>
        <end position="455"/>
    </location>
</feature>
<feature type="region of interest" description="Disordered" evidence="7">
    <location>
        <begin position="937"/>
        <end position="960"/>
    </location>
</feature>
<feature type="transmembrane region" description="Helical" evidence="8">
    <location>
        <begin position="147"/>
        <end position="170"/>
    </location>
</feature>
<accession>A0A6A6W0M9</accession>
<dbReference type="InterPro" id="IPR038770">
    <property type="entry name" value="Na+/solute_symporter_sf"/>
</dbReference>
<dbReference type="Pfam" id="PF00999">
    <property type="entry name" value="Na_H_Exchanger"/>
    <property type="match status" value="1"/>
</dbReference>
<evidence type="ECO:0000256" key="2">
    <source>
        <dbReference type="ARBA" id="ARBA00022448"/>
    </source>
</evidence>
<dbReference type="Gene3D" id="1.20.1530.20">
    <property type="match status" value="1"/>
</dbReference>
<evidence type="ECO:0000256" key="1">
    <source>
        <dbReference type="ARBA" id="ARBA00004141"/>
    </source>
</evidence>
<protein>
    <recommendedName>
        <fullName evidence="9">Cation/H+ exchanger transmembrane domain-containing protein</fullName>
    </recommendedName>
</protein>
<keyword evidence="6 8" id="KW-0472">Membrane</keyword>
<feature type="compositionally biased region" description="Low complexity" evidence="7">
    <location>
        <begin position="709"/>
        <end position="718"/>
    </location>
</feature>
<dbReference type="GO" id="GO:0015297">
    <property type="term" value="F:antiporter activity"/>
    <property type="evidence" value="ECO:0007669"/>
    <property type="project" value="InterPro"/>
</dbReference>
<feature type="transmembrane region" description="Helical" evidence="8">
    <location>
        <begin position="343"/>
        <end position="362"/>
    </location>
</feature>
<feature type="region of interest" description="Disordered" evidence="7">
    <location>
        <begin position="701"/>
        <end position="726"/>
    </location>
</feature>
<keyword evidence="5" id="KW-0406">Ion transport</keyword>
<feature type="region of interest" description="Disordered" evidence="7">
    <location>
        <begin position="801"/>
        <end position="846"/>
    </location>
</feature>
<keyword evidence="11" id="KW-1185">Reference proteome</keyword>
<feature type="transmembrane region" description="Helical" evidence="8">
    <location>
        <begin position="402"/>
        <end position="423"/>
    </location>
</feature>
<proteinExistence type="predicted"/>
<evidence type="ECO:0000256" key="8">
    <source>
        <dbReference type="SAM" id="Phobius"/>
    </source>
</evidence>
<gene>
    <name evidence="10" type="ORF">EJ05DRAFT_513439</name>
</gene>
<evidence type="ECO:0000256" key="4">
    <source>
        <dbReference type="ARBA" id="ARBA00022989"/>
    </source>
</evidence>
<keyword evidence="2" id="KW-0813">Transport</keyword>
<feature type="region of interest" description="Disordered" evidence="7">
    <location>
        <begin position="876"/>
        <end position="897"/>
    </location>
</feature>
<organism evidence="10 11">
    <name type="scientific">Pseudovirgaria hyperparasitica</name>
    <dbReference type="NCBI Taxonomy" id="470096"/>
    <lineage>
        <taxon>Eukaryota</taxon>
        <taxon>Fungi</taxon>
        <taxon>Dikarya</taxon>
        <taxon>Ascomycota</taxon>
        <taxon>Pezizomycotina</taxon>
        <taxon>Dothideomycetes</taxon>
        <taxon>Dothideomycetes incertae sedis</taxon>
        <taxon>Acrospermales</taxon>
        <taxon>Acrospermaceae</taxon>
        <taxon>Pseudovirgaria</taxon>
    </lineage>
</organism>
<feature type="transmembrane region" description="Helical" evidence="8">
    <location>
        <begin position="290"/>
        <end position="323"/>
    </location>
</feature>
<feature type="transmembrane region" description="Helical" evidence="8">
    <location>
        <begin position="182"/>
        <end position="208"/>
    </location>
</feature>
<evidence type="ECO:0000259" key="9">
    <source>
        <dbReference type="Pfam" id="PF00999"/>
    </source>
</evidence>
<feature type="region of interest" description="Disordered" evidence="7">
    <location>
        <begin position="535"/>
        <end position="564"/>
    </location>
</feature>
<sequence length="1000" mass="105357">MATPSPVTVLATVTQLVTLSPSPSSTGTGDRAPPQGGVLEGVNPAHYDKKNPIILFIIQAFIILCFCRVLHWPLSKIRQPRVIAEVIGGILLGPSVMGRIPHFTTTIFPADAAPNLNLVANLGLTLFLFLVGLEVNLRHLKDNWKVALSVGLAGMALPFGLGCAVAYGLYHEFRDEPGTHPVAFGTYVLFIGVAMAITAFPVLCRILVELKLIHTPVGIIVLSAGVGNDVVGWVLLALCVALVNAGNGLTALWILLTCVGYVLFMCYAVRPAFMHVLRRTGTLENGPSQGIIALTLLIALGSAFFTGIIGVHAIFGAFVAGIICPHEGGFAIKVTEKIEDLVSALLLPLYFALSGLNTNLGLLDNGITWGYVVAVILIAFVAKFIGAAVAARANGLYWRESFTIGSLMSCKGLVELIVLNIGLNANILSQRTFTIFVVMALVTTFATTPLTSFLYPPSYQKKMEAWRRGEIDWDTGLAHAADDDSSGNSINLEKTQHSNENTSNKVQKLLVYLRIDNMPMLLAFISLLGADAQPATPRIHPSRRDPTADDDNNNNSHLSKHRPVQAHGLRMLALTERTSAAMQVSEPPSASTPTTTDPIVNTFRTFGQLNSVAVSGEVSVLPESSFADALATKAADLESDMVLLPWSETGALAQDHAVIPGAAARDKLDCPAYAAFVLDMLAHAPCPVAVFVNRNFGGVKTRSKKSQLPTTATPGATAAPPPSSQLRRIPTSLSIHSARSSPAVAIAAPILDKSHHIFLPFFGTPDDRVACALVLQLVRCAAVTATITHFRGVVVVLDAPSTTPSSPVPALSPSPSAKTPTVTTSPADTNNNTNPATNPNNPDEKATSYLESLQSALPAHVLPRVLFDTVDLSLSLSPTTHNKPNPNSTTKPQPRTQTQILRRALARAALELGNAPRNAGDLLVLGRNAGVRFGVGGGVQDEGVEEGDVEDEGDDDGAASRALGVLGSRAVRGRVKGSVLVVQAGGGAGVGMGSGMGGGV</sequence>
<dbReference type="InterPro" id="IPR050794">
    <property type="entry name" value="CPA2_transporter"/>
</dbReference>
<dbReference type="AlphaFoldDB" id="A0A6A6W0M9"/>
<dbReference type="Proteomes" id="UP000799437">
    <property type="component" value="Unassembled WGS sequence"/>
</dbReference>
<evidence type="ECO:0000313" key="11">
    <source>
        <dbReference type="Proteomes" id="UP000799437"/>
    </source>
</evidence>
<feature type="transmembrane region" description="Helical" evidence="8">
    <location>
        <begin position="53"/>
        <end position="70"/>
    </location>
</feature>
<dbReference type="RefSeq" id="XP_033597578.1">
    <property type="nucleotide sequence ID" value="XM_033748437.1"/>
</dbReference>
<evidence type="ECO:0000256" key="3">
    <source>
        <dbReference type="ARBA" id="ARBA00022692"/>
    </source>
</evidence>
<evidence type="ECO:0000256" key="6">
    <source>
        <dbReference type="ARBA" id="ARBA00023136"/>
    </source>
</evidence>
<name>A0A6A6W0M9_9PEZI</name>
<keyword evidence="3 8" id="KW-0812">Transmembrane</keyword>
<reference evidence="10" key="1">
    <citation type="journal article" date="2020" name="Stud. Mycol.">
        <title>101 Dothideomycetes genomes: a test case for predicting lifestyles and emergence of pathogens.</title>
        <authorList>
            <person name="Haridas S."/>
            <person name="Albert R."/>
            <person name="Binder M."/>
            <person name="Bloem J."/>
            <person name="Labutti K."/>
            <person name="Salamov A."/>
            <person name="Andreopoulos B."/>
            <person name="Baker S."/>
            <person name="Barry K."/>
            <person name="Bills G."/>
            <person name="Bluhm B."/>
            <person name="Cannon C."/>
            <person name="Castanera R."/>
            <person name="Culley D."/>
            <person name="Daum C."/>
            <person name="Ezra D."/>
            <person name="Gonzalez J."/>
            <person name="Henrissat B."/>
            <person name="Kuo A."/>
            <person name="Liang C."/>
            <person name="Lipzen A."/>
            <person name="Lutzoni F."/>
            <person name="Magnuson J."/>
            <person name="Mondo S."/>
            <person name="Nolan M."/>
            <person name="Ohm R."/>
            <person name="Pangilinan J."/>
            <person name="Park H.-J."/>
            <person name="Ramirez L."/>
            <person name="Alfaro M."/>
            <person name="Sun H."/>
            <person name="Tritt A."/>
            <person name="Yoshinaga Y."/>
            <person name="Zwiers L.-H."/>
            <person name="Turgeon B."/>
            <person name="Goodwin S."/>
            <person name="Spatafora J."/>
            <person name="Crous P."/>
            <person name="Grigoriev I."/>
        </authorList>
    </citation>
    <scope>NUCLEOTIDE SEQUENCE</scope>
    <source>
        <strain evidence="10">CBS 121739</strain>
    </source>
</reference>
<dbReference type="PANTHER" id="PTHR32468:SF0">
    <property type="entry name" value="K(+)_H(+) ANTIPORTER 1"/>
    <property type="match status" value="1"/>
</dbReference>
<dbReference type="GO" id="GO:1902600">
    <property type="term" value="P:proton transmembrane transport"/>
    <property type="evidence" value="ECO:0007669"/>
    <property type="project" value="InterPro"/>
</dbReference>
<feature type="transmembrane region" description="Helical" evidence="8">
    <location>
        <begin position="220"/>
        <end position="243"/>
    </location>
</feature>
<feature type="transmembrane region" description="Helical" evidence="8">
    <location>
        <begin position="82"/>
        <end position="100"/>
    </location>
</feature>
<feature type="transmembrane region" description="Helical" evidence="8">
    <location>
        <begin position="369"/>
        <end position="390"/>
    </location>
</feature>
<dbReference type="GeneID" id="54489491"/>
<dbReference type="PANTHER" id="PTHR32468">
    <property type="entry name" value="CATION/H + ANTIPORTER"/>
    <property type="match status" value="1"/>
</dbReference>